<dbReference type="Pfam" id="PF04970">
    <property type="entry name" value="LRAT"/>
    <property type="match status" value="1"/>
</dbReference>
<proteinExistence type="inferred from homology"/>
<dbReference type="Pfam" id="PF04012">
    <property type="entry name" value="PspA_IM30"/>
    <property type="match status" value="1"/>
</dbReference>
<dbReference type="PANTHER" id="PTHR13943">
    <property type="entry name" value="HRAS-LIKE SUPPRESSOR - RELATED"/>
    <property type="match status" value="1"/>
</dbReference>
<evidence type="ECO:0000256" key="4">
    <source>
        <dbReference type="ARBA" id="ARBA00043985"/>
    </source>
</evidence>
<name>A0A9E8ZFB8_9CYAN</name>
<keyword evidence="1" id="KW-0808">Transferase</keyword>
<feature type="domain" description="LRAT" evidence="6">
    <location>
        <begin position="12"/>
        <end position="108"/>
    </location>
</feature>
<evidence type="ECO:0000313" key="7">
    <source>
        <dbReference type="EMBL" id="WAL62002.1"/>
    </source>
</evidence>
<dbReference type="GO" id="GO:0005737">
    <property type="term" value="C:cytoplasm"/>
    <property type="evidence" value="ECO:0007669"/>
    <property type="project" value="TreeGrafter"/>
</dbReference>
<dbReference type="GO" id="GO:0016410">
    <property type="term" value="F:N-acyltransferase activity"/>
    <property type="evidence" value="ECO:0007669"/>
    <property type="project" value="TreeGrafter"/>
</dbReference>
<keyword evidence="7" id="KW-0012">Acyltransferase</keyword>
<feature type="coiled-coil region" evidence="5">
    <location>
        <begin position="148"/>
        <end position="222"/>
    </location>
</feature>
<dbReference type="RefSeq" id="WP_268612083.1">
    <property type="nucleotide sequence ID" value="NZ_CP113797.1"/>
</dbReference>
<accession>A0A9E8ZFB8</accession>
<dbReference type="GO" id="GO:0008970">
    <property type="term" value="F:phospholipase A1 activity"/>
    <property type="evidence" value="ECO:0007669"/>
    <property type="project" value="TreeGrafter"/>
</dbReference>
<dbReference type="PANTHER" id="PTHR13943:SF77">
    <property type="entry name" value="LRAT DOMAIN-CONTAINING PROTEIN"/>
    <property type="match status" value="1"/>
</dbReference>
<dbReference type="InterPro" id="IPR051496">
    <property type="entry name" value="H-rev107_PLA/AT"/>
</dbReference>
<reference evidence="7" key="1">
    <citation type="submission" date="2022-12" db="EMBL/GenBank/DDBJ databases">
        <title>Polyphasic identification of a Novel Hot-Spring Cyanobacterium Ocullathermofonsia sinensis gen nov. sp. nov. and Genomic Insights on its Adaptations to the Thermal Habitat.</title>
        <authorList>
            <person name="Daroch M."/>
            <person name="Tang J."/>
            <person name="Jiang Y."/>
        </authorList>
    </citation>
    <scope>NUCLEOTIDE SEQUENCE</scope>
    <source>
        <strain evidence="7">PKUAC-SCTA174</strain>
    </source>
</reference>
<dbReference type="Gene3D" id="3.90.1720.10">
    <property type="entry name" value="endopeptidase domain like (from Nostoc punctiforme)"/>
    <property type="match status" value="1"/>
</dbReference>
<dbReference type="InterPro" id="IPR007157">
    <property type="entry name" value="PspA_VIPP1"/>
</dbReference>
<dbReference type="GO" id="GO:0004623">
    <property type="term" value="F:phospholipase A2 activity"/>
    <property type="evidence" value="ECO:0007669"/>
    <property type="project" value="TreeGrafter"/>
</dbReference>
<dbReference type="InterPro" id="IPR007053">
    <property type="entry name" value="LRAT_dom"/>
</dbReference>
<gene>
    <name evidence="7" type="ORF">OXH18_08455</name>
</gene>
<dbReference type="EMBL" id="CP113797">
    <property type="protein sequence ID" value="WAL62002.1"/>
    <property type="molecule type" value="Genomic_DNA"/>
</dbReference>
<dbReference type="Proteomes" id="UP001163152">
    <property type="component" value="Chromosome"/>
</dbReference>
<comment type="similarity">
    <text evidence="4">Belongs to the PspA/Vipp/IM30 family.</text>
</comment>
<protein>
    <submittedName>
        <fullName evidence="7">Lecithin retinol acyltransferase family protein</fullName>
    </submittedName>
</protein>
<organism evidence="7 8">
    <name type="scientific">Thermocoleostomius sinensis A174</name>
    <dbReference type="NCBI Taxonomy" id="2016057"/>
    <lineage>
        <taxon>Bacteria</taxon>
        <taxon>Bacillati</taxon>
        <taxon>Cyanobacteriota</taxon>
        <taxon>Cyanophyceae</taxon>
        <taxon>Oculatellales</taxon>
        <taxon>Oculatellaceae</taxon>
        <taxon>Thermocoleostomius</taxon>
    </lineage>
</organism>
<evidence type="ECO:0000256" key="2">
    <source>
        <dbReference type="ARBA" id="ARBA00022801"/>
    </source>
</evidence>
<keyword evidence="2" id="KW-0378">Hydrolase</keyword>
<evidence type="ECO:0000256" key="1">
    <source>
        <dbReference type="ARBA" id="ARBA00022679"/>
    </source>
</evidence>
<keyword evidence="5" id="KW-0175">Coiled coil</keyword>
<keyword evidence="8" id="KW-1185">Reference proteome</keyword>
<evidence type="ECO:0000313" key="8">
    <source>
        <dbReference type="Proteomes" id="UP001163152"/>
    </source>
</evidence>
<evidence type="ECO:0000256" key="5">
    <source>
        <dbReference type="SAM" id="Coils"/>
    </source>
</evidence>
<keyword evidence="3" id="KW-0443">Lipid metabolism</keyword>
<dbReference type="KEGG" id="tsin:OXH18_08455"/>
<dbReference type="PROSITE" id="PS51934">
    <property type="entry name" value="LRAT"/>
    <property type="match status" value="1"/>
</dbReference>
<dbReference type="AlphaFoldDB" id="A0A9E8ZFB8"/>
<evidence type="ECO:0000259" key="6">
    <source>
        <dbReference type="PROSITE" id="PS51934"/>
    </source>
</evidence>
<sequence length="234" mass="26335">MARGDQIYVLRPLMGMDGVYEHHGIDCGDGTVIHYSKSGDEAEIARTSYEAFSWGKPVFVKHYATSYVPDVVVARAESRLGERQYNLLSNNCEHFANWCKTGRNESYQLAEYGLDATRLSPIASRQLVTEATQEGDPLKAMELYTQALGNLTATQNRLQAQYNQAQDQVLTWHRVADLALKQGREDLARAALERKVTYKQQATKLQAQIAQLIETQETIKRNSAGLKQKITSHL</sequence>
<evidence type="ECO:0000256" key="3">
    <source>
        <dbReference type="ARBA" id="ARBA00023098"/>
    </source>
</evidence>
<dbReference type="GO" id="GO:0070292">
    <property type="term" value="P:N-acylphosphatidylethanolamine metabolic process"/>
    <property type="evidence" value="ECO:0007669"/>
    <property type="project" value="TreeGrafter"/>
</dbReference>